<sequence>MCIVFPCKVYCTTFFVGWQVKILINERRCPICRSKFCGRSADLPRRSWPTELTLPRRPSVCGSPGSPVRCGSTGWPCARPWPARRRS</sequence>
<dbReference type="GO" id="GO:0008270">
    <property type="term" value="F:zinc ion binding"/>
    <property type="evidence" value="ECO:0007669"/>
    <property type="project" value="UniProtKB-KW"/>
</dbReference>
<reference evidence="1" key="1">
    <citation type="journal article" date="2021" name="Proc. Natl. Acad. Sci. U.S.A.">
        <title>A Catalog of Tens of Thousands of Viruses from Human Metagenomes Reveals Hidden Associations with Chronic Diseases.</title>
        <authorList>
            <person name="Tisza M.J."/>
            <person name="Buck C.B."/>
        </authorList>
    </citation>
    <scope>NUCLEOTIDE SEQUENCE</scope>
    <source>
        <strain evidence="1">CtY1p61</strain>
    </source>
</reference>
<keyword evidence="1" id="KW-0862">Zinc</keyword>
<proteinExistence type="predicted"/>
<evidence type="ECO:0000313" key="1">
    <source>
        <dbReference type="EMBL" id="DAD95468.1"/>
    </source>
</evidence>
<keyword evidence="1" id="KW-0863">Zinc-finger</keyword>
<keyword evidence="1" id="KW-0479">Metal-binding</keyword>
<dbReference type="EMBL" id="BK015192">
    <property type="protein sequence ID" value="DAD95468.1"/>
    <property type="molecule type" value="Genomic_DNA"/>
</dbReference>
<accession>A0A8S5NM81</accession>
<name>A0A8S5NM81_9CAUD</name>
<protein>
    <submittedName>
        <fullName evidence="1">C2H2 type zinc-finger protein</fullName>
    </submittedName>
</protein>
<organism evidence="1">
    <name type="scientific">Siphoviridae sp. ctY1p61</name>
    <dbReference type="NCBI Taxonomy" id="2826373"/>
    <lineage>
        <taxon>Viruses</taxon>
        <taxon>Duplodnaviria</taxon>
        <taxon>Heunggongvirae</taxon>
        <taxon>Uroviricota</taxon>
        <taxon>Caudoviricetes</taxon>
    </lineage>
</organism>